<dbReference type="Proteomes" id="UP001629113">
    <property type="component" value="Unassembled WGS sequence"/>
</dbReference>
<evidence type="ECO:0000313" key="4">
    <source>
        <dbReference type="Proteomes" id="UP001629113"/>
    </source>
</evidence>
<feature type="compositionally biased region" description="Low complexity" evidence="1">
    <location>
        <begin position="61"/>
        <end position="109"/>
    </location>
</feature>
<feature type="compositionally biased region" description="Gly residues" evidence="1">
    <location>
        <begin position="550"/>
        <end position="563"/>
    </location>
</feature>
<evidence type="ECO:0000313" key="3">
    <source>
        <dbReference type="EMBL" id="KAL3417452.1"/>
    </source>
</evidence>
<feature type="compositionally biased region" description="Polar residues" evidence="1">
    <location>
        <begin position="566"/>
        <end position="579"/>
    </location>
</feature>
<feature type="region of interest" description="Disordered" evidence="1">
    <location>
        <begin position="61"/>
        <end position="119"/>
    </location>
</feature>
<keyword evidence="4" id="KW-1185">Reference proteome</keyword>
<feature type="compositionally biased region" description="Polar residues" evidence="1">
    <location>
        <begin position="306"/>
        <end position="317"/>
    </location>
</feature>
<accession>A0ABR4P2C5</accession>
<evidence type="ECO:0000256" key="1">
    <source>
        <dbReference type="SAM" id="MobiDB-lite"/>
    </source>
</evidence>
<gene>
    <name evidence="3" type="ORF">PVAG01_11452</name>
</gene>
<feature type="transmembrane region" description="Helical" evidence="2">
    <location>
        <begin position="232"/>
        <end position="254"/>
    </location>
</feature>
<comment type="caution">
    <text evidence="3">The sequence shown here is derived from an EMBL/GenBank/DDBJ whole genome shotgun (WGS) entry which is preliminary data.</text>
</comment>
<keyword evidence="2" id="KW-0812">Transmembrane</keyword>
<name>A0ABR4P2C5_9HELO</name>
<keyword evidence="2" id="KW-0472">Membrane</keyword>
<keyword evidence="2" id="KW-1133">Transmembrane helix</keyword>
<feature type="region of interest" description="Disordered" evidence="1">
    <location>
        <begin position="262"/>
        <end position="351"/>
    </location>
</feature>
<feature type="compositionally biased region" description="Polar residues" evidence="1">
    <location>
        <begin position="384"/>
        <end position="399"/>
    </location>
</feature>
<feature type="compositionally biased region" description="Basic and acidic residues" evidence="1">
    <location>
        <begin position="287"/>
        <end position="299"/>
    </location>
</feature>
<dbReference type="EMBL" id="JBFCZG010000011">
    <property type="protein sequence ID" value="KAL3417452.1"/>
    <property type="molecule type" value="Genomic_DNA"/>
</dbReference>
<organism evidence="3 4">
    <name type="scientific">Phlyctema vagabunda</name>
    <dbReference type="NCBI Taxonomy" id="108571"/>
    <lineage>
        <taxon>Eukaryota</taxon>
        <taxon>Fungi</taxon>
        <taxon>Dikarya</taxon>
        <taxon>Ascomycota</taxon>
        <taxon>Pezizomycotina</taxon>
        <taxon>Leotiomycetes</taxon>
        <taxon>Helotiales</taxon>
        <taxon>Dermateaceae</taxon>
        <taxon>Phlyctema</taxon>
    </lineage>
</organism>
<feature type="region of interest" description="Disordered" evidence="1">
    <location>
        <begin position="516"/>
        <end position="668"/>
    </location>
</feature>
<feature type="compositionally biased region" description="Basic and acidic residues" evidence="1">
    <location>
        <begin position="581"/>
        <end position="604"/>
    </location>
</feature>
<proteinExistence type="predicted"/>
<feature type="region of interest" description="Disordered" evidence="1">
    <location>
        <begin position="364"/>
        <end position="415"/>
    </location>
</feature>
<feature type="compositionally biased region" description="Basic residues" evidence="1">
    <location>
        <begin position="648"/>
        <end position="658"/>
    </location>
</feature>
<sequence>MDPLELAVVLAEIASTKTISTEQGETTHLYDPLITSPPELHLRWASPEPQDQGQACQQLSQQASESIRQANQSASQAIQQASQQADQSIRQASQSASQAIQQATQSASRGIQEAQNTVRQATDAASRSISSASSAVASISSSASAAIASANSRAQAAESQASSAVLQAGAAVAAATGSAAAAGSSFLAAAALATKSAQASVSGIVAQASSQVQIASVQAKTSQIQAVTATQAALAIVGSIIASALITILIYFLIARHKKKKQKQKQKGQGQARSDRQVESPNPVYTADKKVPGPEHDEATLVGEQSRLSTRQSTASFSLFPPNTAGGADPKLKTTSVAWNPSRPPKAPTLNGWLKVQDVSPFGPIRLPTDGVDKPRGPLGGQLKSPSMRSMRASNSKSNLKPAKDDSDGGDADAQPQASMFRLAMEKPIVPSETATTVKMVAAQRPVQVMQRKASRGAPALAPGRMAAPAFDAPAAPVLPDPATVQAQEYRDAAVQQRQSTASAWTDDVAFSAPATAVSPPLGPTTLSSGMRLPAPRGPIRNTAEWLAEQGGGGGGGGVGSVGSGITQTSISADANPFTTAREKERGKGKGKEKEKEKPEKETLKSSFQALGRMGLPSNPGRGRAYSMRADIEGPTSIAEESQSQSRSRSRSQSRGSKRASNGVGKAL</sequence>
<protein>
    <submittedName>
        <fullName evidence="3">Uncharacterized protein</fullName>
    </submittedName>
</protein>
<evidence type="ECO:0000256" key="2">
    <source>
        <dbReference type="SAM" id="Phobius"/>
    </source>
</evidence>
<reference evidence="3 4" key="1">
    <citation type="submission" date="2024-06" db="EMBL/GenBank/DDBJ databases">
        <title>Complete genome of Phlyctema vagabunda strain 19-DSS-EL-015.</title>
        <authorList>
            <person name="Fiorenzani C."/>
        </authorList>
    </citation>
    <scope>NUCLEOTIDE SEQUENCE [LARGE SCALE GENOMIC DNA]</scope>
    <source>
        <strain evidence="3 4">19-DSS-EL-015</strain>
    </source>
</reference>